<gene>
    <name evidence="1" type="ORF">LMG28614_04360</name>
</gene>
<name>A0A6S7D5B0_9BURK</name>
<protein>
    <submittedName>
        <fullName evidence="1">Uncharacterized protein</fullName>
    </submittedName>
</protein>
<keyword evidence="2" id="KW-1185">Reference proteome</keyword>
<dbReference type="Proteomes" id="UP000494365">
    <property type="component" value="Unassembled WGS sequence"/>
</dbReference>
<evidence type="ECO:0000313" key="2">
    <source>
        <dbReference type="Proteomes" id="UP000494365"/>
    </source>
</evidence>
<evidence type="ECO:0000313" key="1">
    <source>
        <dbReference type="EMBL" id="CAB3796351.1"/>
    </source>
</evidence>
<organism evidence="1 2">
    <name type="scientific">Paraburkholderia ultramafica</name>
    <dbReference type="NCBI Taxonomy" id="1544867"/>
    <lineage>
        <taxon>Bacteria</taxon>
        <taxon>Pseudomonadati</taxon>
        <taxon>Pseudomonadota</taxon>
        <taxon>Betaproteobacteria</taxon>
        <taxon>Burkholderiales</taxon>
        <taxon>Burkholderiaceae</taxon>
        <taxon>Paraburkholderia</taxon>
    </lineage>
</organism>
<proteinExistence type="predicted"/>
<accession>A0A6S7D5B0</accession>
<sequence length="77" mass="8560">MSTLYSYRAPRSFVIARPFMSGSRRKKRNVPAQSHAFGYIRKDVASARVTSEHCLTSHRNGFWQAANTAPAASSNAE</sequence>
<dbReference type="AlphaFoldDB" id="A0A6S7D5B0"/>
<reference evidence="1 2" key="1">
    <citation type="submission" date="2020-04" db="EMBL/GenBank/DDBJ databases">
        <authorList>
            <person name="De Canck E."/>
        </authorList>
    </citation>
    <scope>NUCLEOTIDE SEQUENCE [LARGE SCALE GENOMIC DNA]</scope>
    <source>
        <strain evidence="1 2">LMG 28614</strain>
    </source>
</reference>
<dbReference type="EMBL" id="CADIKK010000020">
    <property type="protein sequence ID" value="CAB3796351.1"/>
    <property type="molecule type" value="Genomic_DNA"/>
</dbReference>